<name>A0A7S6TZ02_ADE41</name>
<reference evidence="13" key="1">
    <citation type="submission" date="2020-07" db="EMBL/GenBank/DDBJ databases">
        <title>Whole genomic analysis of two potential novel Human mastadenovirus species C recombinants in Brazil.</title>
        <authorList>
            <person name="Tahmasebi R."/>
            <person name="da-Costa A.C."/>
            <person name="Watanabe A.S.A."/>
            <person name="Tinker R."/>
            <person name="Milagres F.A.P."/>
            <person name="Sayao-Lobato M.C.A.B."/>
            <person name="Teles Md.A.R."/>
            <person name="Brustulin R."/>
            <person name="Chagas R.T."/>
            <person name="Alves Soares C.V.D."/>
            <person name="Villanova F."/>
            <person name="Deng X."/>
            <person name="Delwart E.L."/>
            <person name="Leal E.S."/>
            <person name="Luchs A."/>
            <person name="Sabino E.C."/>
        </authorList>
    </citation>
    <scope>NUCLEOTIDE SEQUENCE [LARGE SCALE GENOMIC DNA]</scope>
    <source>
        <strain evidence="13">119-Araguaina</strain>
    </source>
</reference>
<dbReference type="Proteomes" id="UP000593660">
    <property type="component" value="Segment"/>
</dbReference>
<evidence type="ECO:0000256" key="5">
    <source>
        <dbReference type="ARBA" id="ARBA00022562"/>
    </source>
</evidence>
<comment type="subcellular location">
    <subcellularLocation>
        <location evidence="1">Host nucleus</location>
    </subcellularLocation>
    <subcellularLocation>
        <location evidence="2">Virion</location>
    </subcellularLocation>
</comment>
<organismHost>
    <name type="scientific">Homo sapiens</name>
    <name type="common">Human</name>
    <dbReference type="NCBI Taxonomy" id="9606"/>
</organismHost>
<dbReference type="GO" id="GO:0046718">
    <property type="term" value="P:symbiont entry into host cell"/>
    <property type="evidence" value="ECO:0007669"/>
    <property type="project" value="UniProtKB-KW"/>
</dbReference>
<dbReference type="SUPFAM" id="SSF49835">
    <property type="entry name" value="Virus attachment protein globular domain"/>
    <property type="match status" value="1"/>
</dbReference>
<keyword evidence="10" id="KW-1233">Viral attachment to host adhesion receptor</keyword>
<dbReference type="GO" id="GO:0042025">
    <property type="term" value="C:host cell nucleus"/>
    <property type="evidence" value="ECO:0007669"/>
    <property type="project" value="UniProtKB-SubCell"/>
</dbReference>
<evidence type="ECO:0000256" key="7">
    <source>
        <dbReference type="ARBA" id="ARBA00022804"/>
    </source>
</evidence>
<dbReference type="Gene3D" id="2.10.25.20">
    <property type="entry name" value="reovirus attachment protein sigma1, domain 1"/>
    <property type="match status" value="2"/>
</dbReference>
<evidence type="ECO:0000256" key="3">
    <source>
        <dbReference type="ARBA" id="ARBA00006685"/>
    </source>
</evidence>
<sequence>MKLARLEDDFNPVYPYEHYNPLDIPFITPPFASSNGLQEKPPGVLSLKYTDPLTTKNGALTLKLGTGLNIDENGDLSSDAWVEVSAPITKTNKIVGLNYTKPLALRSNALTLSYNAPLNVVNNNLALNISKPVTVNANNELSLLIDAPLNADTGTLRLQSAAPLGLVDKTLKVLFSSPLYLDNNFLTLAIERPLALSSNRAVTLKYSPPLIIGNENLTIRRERCFTVSGGNLNLTTSAPLSVQNNSLSLFITSPLKVINSMLAVGVNSPLTIAESELVMDLADGLAISELKLIINLGPGLQMSNGAITLALDAALPLQYRDNQLQLRIGSTSGLIMSGVTQTLNVNANTGKGLAVENNSLVVKLGNGLRFDSWGSITVSPTTTIPTTLWTTADPSPNATFYESLDAKVWLVLVKCNGMVNGTISIKAQKGILLRPTASFISFVMYFYSDGTWRKNYPVFDNEGILANSATWGYRQGQSANTNVSNAVEFMPSSKRYPNQKGSEVQNMALTYTFLQGDPNMAISFQSIYNHALEGYSLKFTWRVRNNERFDIPCCSFSYVTEQYFIVLLHKKILLILLQSKG</sequence>
<dbReference type="GO" id="GO:0098671">
    <property type="term" value="P:adhesion receptor-mediated virion attachment to host cell"/>
    <property type="evidence" value="ECO:0007669"/>
    <property type="project" value="UniProtKB-KW"/>
</dbReference>
<dbReference type="PRINTS" id="PR00307">
    <property type="entry name" value="ADENOVSFIBRE"/>
</dbReference>
<dbReference type="Pfam" id="PF00608">
    <property type="entry name" value="Adeno_shaft"/>
    <property type="match status" value="6"/>
</dbReference>
<dbReference type="InterPro" id="IPR000931">
    <property type="entry name" value="Adeno_fibre"/>
</dbReference>
<dbReference type="SUPFAM" id="SSF51225">
    <property type="entry name" value="Fibre shaft of virus attachment proteins"/>
    <property type="match status" value="5"/>
</dbReference>
<evidence type="ECO:0000313" key="13">
    <source>
        <dbReference type="EMBL" id="QOV03143.1"/>
    </source>
</evidence>
<dbReference type="InterPro" id="IPR000939">
    <property type="entry name" value="Adenobir_fibre_prot_rpt/shaft"/>
</dbReference>
<keyword evidence="7" id="KW-1161">Viral attachment to host cell</keyword>
<evidence type="ECO:0000256" key="8">
    <source>
        <dbReference type="ARBA" id="ARBA00022844"/>
    </source>
</evidence>
<keyword evidence="11" id="KW-1160">Virus entry into host cell</keyword>
<evidence type="ECO:0000256" key="6">
    <source>
        <dbReference type="ARBA" id="ARBA00022581"/>
    </source>
</evidence>
<keyword evidence="5" id="KW-1048">Host nucleus</keyword>
<proteinExistence type="inferred from homology"/>
<feature type="domain" description="Adenoviral fibre protein knob" evidence="12">
    <location>
        <begin position="386"/>
        <end position="562"/>
    </location>
</feature>
<dbReference type="Pfam" id="PF00541">
    <property type="entry name" value="Adeno_knob"/>
    <property type="match status" value="1"/>
</dbReference>
<dbReference type="InterPro" id="IPR008982">
    <property type="entry name" value="Adenovirus_pIV-like_att"/>
</dbReference>
<evidence type="ECO:0000256" key="9">
    <source>
        <dbReference type="ARBA" id="ARBA00022921"/>
    </source>
</evidence>
<evidence type="ECO:0000256" key="10">
    <source>
        <dbReference type="ARBA" id="ARBA00023165"/>
    </source>
</evidence>
<dbReference type="Gene3D" id="2.60.90.10">
    <property type="entry name" value="Adenovirus pIV-related, attachment domain"/>
    <property type="match status" value="1"/>
</dbReference>
<keyword evidence="8" id="KW-0946">Virion</keyword>
<organism evidence="13">
    <name type="scientific">Human adenovirus F serotype 41</name>
    <name type="common">HAdV-41</name>
    <name type="synonym">Human adenovirus 41</name>
    <dbReference type="NCBI Taxonomy" id="10524"/>
    <lineage>
        <taxon>Viruses</taxon>
        <taxon>Varidnaviria</taxon>
        <taxon>Bamfordvirae</taxon>
        <taxon>Preplasmiviricota</taxon>
        <taxon>Polisuviricotina</taxon>
        <taxon>Pharingeaviricetes</taxon>
        <taxon>Rowavirales</taxon>
        <taxon>Adenoviridae</taxon>
        <taxon>Mastadenovirus</taxon>
        <taxon>Mastadenovirus faecale</taxon>
        <taxon>Human mastadenovirus F</taxon>
    </lineage>
</organism>
<accession>A0A7S6TZ02</accession>
<keyword evidence="6" id="KW-0945">Host-virus interaction</keyword>
<dbReference type="EMBL" id="MT790999">
    <property type="protein sequence ID" value="QOV03143.1"/>
    <property type="molecule type" value="Genomic_DNA"/>
</dbReference>
<dbReference type="GO" id="GO:0019028">
    <property type="term" value="C:viral capsid"/>
    <property type="evidence" value="ECO:0007669"/>
    <property type="project" value="UniProtKB-KW"/>
</dbReference>
<protein>
    <submittedName>
        <fullName evidence="13">Long fiber protein</fullName>
    </submittedName>
</protein>
<dbReference type="InterPro" id="IPR009013">
    <property type="entry name" value="Attachment_protein_shaft_sf"/>
</dbReference>
<dbReference type="InterPro" id="IPR000978">
    <property type="entry name" value="Adeno_fibre_knob"/>
</dbReference>
<evidence type="ECO:0000256" key="4">
    <source>
        <dbReference type="ARBA" id="ARBA00022561"/>
    </source>
</evidence>
<comment type="similarity">
    <text evidence="3">Belongs to the adenoviridae fiber family.</text>
</comment>
<evidence type="ECO:0000256" key="2">
    <source>
        <dbReference type="ARBA" id="ARBA00004328"/>
    </source>
</evidence>
<evidence type="ECO:0000256" key="11">
    <source>
        <dbReference type="ARBA" id="ARBA00023296"/>
    </source>
</evidence>
<dbReference type="Gene3D" id="6.20.10.20">
    <property type="match status" value="2"/>
</dbReference>
<keyword evidence="4" id="KW-0167">Capsid protein</keyword>
<dbReference type="GO" id="GO:0007155">
    <property type="term" value="P:cell adhesion"/>
    <property type="evidence" value="ECO:0007669"/>
    <property type="project" value="InterPro"/>
</dbReference>
<evidence type="ECO:0000256" key="1">
    <source>
        <dbReference type="ARBA" id="ARBA00004147"/>
    </source>
</evidence>
<keyword evidence="9" id="KW-0426">Late protein</keyword>
<evidence type="ECO:0000259" key="12">
    <source>
        <dbReference type="Pfam" id="PF00541"/>
    </source>
</evidence>